<accession>A0A4R8I645</accession>
<dbReference type="Proteomes" id="UP000295313">
    <property type="component" value="Unassembled WGS sequence"/>
</dbReference>
<dbReference type="SUPFAM" id="SSF48295">
    <property type="entry name" value="TrpR-like"/>
    <property type="match status" value="1"/>
</dbReference>
<gene>
    <name evidence="1" type="ORF">B0I22_3314</name>
</gene>
<name>A0A4R8I645_9FLAO</name>
<dbReference type="EMBL" id="SOEO01000003">
    <property type="protein sequence ID" value="TDX83236.1"/>
    <property type="molecule type" value="Genomic_DNA"/>
</dbReference>
<dbReference type="GO" id="GO:0043565">
    <property type="term" value="F:sequence-specific DNA binding"/>
    <property type="evidence" value="ECO:0007669"/>
    <property type="project" value="InterPro"/>
</dbReference>
<organism evidence="1 2">
    <name type="scientific">Epilithonimonas xixisoli</name>
    <dbReference type="NCBI Taxonomy" id="1476462"/>
    <lineage>
        <taxon>Bacteria</taxon>
        <taxon>Pseudomonadati</taxon>
        <taxon>Bacteroidota</taxon>
        <taxon>Flavobacteriia</taxon>
        <taxon>Flavobacteriales</taxon>
        <taxon>Weeksellaceae</taxon>
        <taxon>Chryseobacterium group</taxon>
        <taxon>Epilithonimonas</taxon>
    </lineage>
</organism>
<keyword evidence="2" id="KW-1185">Reference proteome</keyword>
<protein>
    <recommendedName>
        <fullName evidence="3">Helix-turn-helix protein</fullName>
    </recommendedName>
</protein>
<evidence type="ECO:0008006" key="3">
    <source>
        <dbReference type="Google" id="ProtNLM"/>
    </source>
</evidence>
<proteinExistence type="predicted"/>
<evidence type="ECO:0000313" key="1">
    <source>
        <dbReference type="EMBL" id="TDX83236.1"/>
    </source>
</evidence>
<evidence type="ECO:0000313" key="2">
    <source>
        <dbReference type="Proteomes" id="UP000295313"/>
    </source>
</evidence>
<dbReference type="InterPro" id="IPR010921">
    <property type="entry name" value="Trp_repressor/repl_initiator"/>
</dbReference>
<reference evidence="1 2" key="1">
    <citation type="submission" date="2019-03" db="EMBL/GenBank/DDBJ databases">
        <title>Genomic Encyclopedia of Type Strains, Phase III (KMG-III): the genomes of soil and plant-associated and newly described type strains.</title>
        <authorList>
            <person name="Whitman W."/>
        </authorList>
    </citation>
    <scope>NUCLEOTIDE SEQUENCE [LARGE SCALE GENOMIC DNA]</scope>
    <source>
        <strain evidence="1 2">CGMCC 1.12802</strain>
    </source>
</reference>
<dbReference type="OrthoDB" id="1260127at2"/>
<sequence length="108" mass="13026">MKNNKPNYFRIYNDILKKRFPHKIKECEAILRKSDLSVLDILEINKIIFGKSNEDNQAFDQKHRSYQRSDILQILDYQKKNRLNNVQLASHFNLSRNTVTKWKKLYVV</sequence>
<dbReference type="RefSeq" id="WP_133946381.1">
    <property type="nucleotide sequence ID" value="NZ_SOEO01000003.1"/>
</dbReference>
<dbReference type="AlphaFoldDB" id="A0A4R8I645"/>
<comment type="caution">
    <text evidence="1">The sequence shown here is derived from an EMBL/GenBank/DDBJ whole genome shotgun (WGS) entry which is preliminary data.</text>
</comment>